<reference evidence="1" key="1">
    <citation type="journal article" date="2019" name="bioRxiv">
        <title>The Genome of the Zebra Mussel, Dreissena polymorpha: A Resource for Invasive Species Research.</title>
        <authorList>
            <person name="McCartney M.A."/>
            <person name="Auch B."/>
            <person name="Kono T."/>
            <person name="Mallez S."/>
            <person name="Zhang Y."/>
            <person name="Obille A."/>
            <person name="Becker A."/>
            <person name="Abrahante J.E."/>
            <person name="Garbe J."/>
            <person name="Badalamenti J.P."/>
            <person name="Herman A."/>
            <person name="Mangelson H."/>
            <person name="Liachko I."/>
            <person name="Sullivan S."/>
            <person name="Sone E.D."/>
            <person name="Koren S."/>
            <person name="Silverstein K.A.T."/>
            <person name="Beckman K.B."/>
            <person name="Gohl D.M."/>
        </authorList>
    </citation>
    <scope>NUCLEOTIDE SEQUENCE</scope>
    <source>
        <strain evidence="1">Duluth1</strain>
        <tissue evidence="1">Whole animal</tissue>
    </source>
</reference>
<proteinExistence type="predicted"/>
<sequence length="131" mass="15066">MLCIKNALKSVDLRRSQYNVTEQYPAEVLERRKALVGHMTAARRDEKRAVLIRDKLSIDEESCWLQLKMSDLLKYKDNMVTLGAAALHRQLISVEDGPELQLEPCPFAGLKLEISRSVNERRTTNATRERI</sequence>
<evidence type="ECO:0000313" key="1">
    <source>
        <dbReference type="EMBL" id="KAH3808230.1"/>
    </source>
</evidence>
<accession>A0A9D4G431</accession>
<protein>
    <submittedName>
        <fullName evidence="1">Uncharacterized protein</fullName>
    </submittedName>
</protein>
<dbReference type="Proteomes" id="UP000828390">
    <property type="component" value="Unassembled WGS sequence"/>
</dbReference>
<keyword evidence="2" id="KW-1185">Reference proteome</keyword>
<gene>
    <name evidence="1" type="ORF">DPMN_136583</name>
</gene>
<dbReference type="AlphaFoldDB" id="A0A9D4G431"/>
<name>A0A9D4G431_DREPO</name>
<organism evidence="1 2">
    <name type="scientific">Dreissena polymorpha</name>
    <name type="common">Zebra mussel</name>
    <name type="synonym">Mytilus polymorpha</name>
    <dbReference type="NCBI Taxonomy" id="45954"/>
    <lineage>
        <taxon>Eukaryota</taxon>
        <taxon>Metazoa</taxon>
        <taxon>Spiralia</taxon>
        <taxon>Lophotrochozoa</taxon>
        <taxon>Mollusca</taxon>
        <taxon>Bivalvia</taxon>
        <taxon>Autobranchia</taxon>
        <taxon>Heteroconchia</taxon>
        <taxon>Euheterodonta</taxon>
        <taxon>Imparidentia</taxon>
        <taxon>Neoheterodontei</taxon>
        <taxon>Myida</taxon>
        <taxon>Dreissenoidea</taxon>
        <taxon>Dreissenidae</taxon>
        <taxon>Dreissena</taxon>
    </lineage>
</organism>
<reference evidence="1" key="2">
    <citation type="submission" date="2020-11" db="EMBL/GenBank/DDBJ databases">
        <authorList>
            <person name="McCartney M.A."/>
            <person name="Auch B."/>
            <person name="Kono T."/>
            <person name="Mallez S."/>
            <person name="Becker A."/>
            <person name="Gohl D.M."/>
            <person name="Silverstein K.A.T."/>
            <person name="Koren S."/>
            <person name="Bechman K.B."/>
            <person name="Herman A."/>
            <person name="Abrahante J.E."/>
            <person name="Garbe J."/>
        </authorList>
    </citation>
    <scope>NUCLEOTIDE SEQUENCE</scope>
    <source>
        <strain evidence="1">Duluth1</strain>
        <tissue evidence="1">Whole animal</tissue>
    </source>
</reference>
<dbReference type="EMBL" id="JAIWYP010000006">
    <property type="protein sequence ID" value="KAH3808230.1"/>
    <property type="molecule type" value="Genomic_DNA"/>
</dbReference>
<evidence type="ECO:0000313" key="2">
    <source>
        <dbReference type="Proteomes" id="UP000828390"/>
    </source>
</evidence>
<comment type="caution">
    <text evidence="1">The sequence shown here is derived from an EMBL/GenBank/DDBJ whole genome shotgun (WGS) entry which is preliminary data.</text>
</comment>